<dbReference type="Gene3D" id="3.40.50.2000">
    <property type="entry name" value="Glycogen Phosphorylase B"/>
    <property type="match status" value="2"/>
</dbReference>
<dbReference type="InterPro" id="IPR051199">
    <property type="entry name" value="LPS_LOS_Heptosyltrfase"/>
</dbReference>
<dbReference type="PANTHER" id="PTHR30160">
    <property type="entry name" value="TETRAACYLDISACCHARIDE 4'-KINASE-RELATED"/>
    <property type="match status" value="1"/>
</dbReference>
<dbReference type="CDD" id="cd03789">
    <property type="entry name" value="GT9_LPS_heptosyltransferase"/>
    <property type="match status" value="1"/>
</dbReference>
<dbReference type="Pfam" id="PF01075">
    <property type="entry name" value="Glyco_transf_9"/>
    <property type="match status" value="1"/>
</dbReference>
<keyword evidence="2" id="KW-0808">Transferase</keyword>
<dbReference type="Proteomes" id="UP001484239">
    <property type="component" value="Unassembled WGS sequence"/>
</dbReference>
<evidence type="ECO:0000313" key="4">
    <source>
        <dbReference type="Proteomes" id="UP001484239"/>
    </source>
</evidence>
<protein>
    <submittedName>
        <fullName evidence="3">Glycosyltransferase family 9 protein</fullName>
    </submittedName>
</protein>
<accession>A0ABU9EA64</accession>
<keyword evidence="1" id="KW-0328">Glycosyltransferase</keyword>
<reference evidence="3 4" key="1">
    <citation type="submission" date="2024-02" db="EMBL/GenBank/DDBJ databases">
        <title>A novel Gemmatimonadota bacterium.</title>
        <authorList>
            <person name="Du Z.-J."/>
            <person name="Ye Y.-Q."/>
        </authorList>
    </citation>
    <scope>NUCLEOTIDE SEQUENCE [LARGE SCALE GENOMIC DNA]</scope>
    <source>
        <strain evidence="3 4">DH-20</strain>
    </source>
</reference>
<evidence type="ECO:0000313" key="3">
    <source>
        <dbReference type="EMBL" id="MEK9501441.1"/>
    </source>
</evidence>
<dbReference type="PANTHER" id="PTHR30160:SF21">
    <property type="entry name" value="LIPOPOLYSACCHARIDE CORE HEPTOSYLTRANSFERASE OPSX"/>
    <property type="match status" value="1"/>
</dbReference>
<gene>
    <name evidence="3" type="ORF">WI372_10675</name>
</gene>
<dbReference type="EMBL" id="JBBHLI010000005">
    <property type="protein sequence ID" value="MEK9501441.1"/>
    <property type="molecule type" value="Genomic_DNA"/>
</dbReference>
<organism evidence="3 4">
    <name type="scientific">Gaopeijia maritima</name>
    <dbReference type="NCBI Taxonomy" id="3119007"/>
    <lineage>
        <taxon>Bacteria</taxon>
        <taxon>Pseudomonadati</taxon>
        <taxon>Gemmatimonadota</taxon>
        <taxon>Longimicrobiia</taxon>
        <taxon>Gaopeijiales</taxon>
        <taxon>Gaopeijiaceae</taxon>
        <taxon>Gaopeijia</taxon>
    </lineage>
</organism>
<dbReference type="InterPro" id="IPR002201">
    <property type="entry name" value="Glyco_trans_9"/>
</dbReference>
<evidence type="ECO:0000256" key="2">
    <source>
        <dbReference type="ARBA" id="ARBA00022679"/>
    </source>
</evidence>
<dbReference type="RefSeq" id="WP_405275732.1">
    <property type="nucleotide sequence ID" value="NZ_JBBHLI010000005.1"/>
</dbReference>
<dbReference type="SUPFAM" id="SSF53756">
    <property type="entry name" value="UDP-Glycosyltransferase/glycogen phosphorylase"/>
    <property type="match status" value="1"/>
</dbReference>
<comment type="caution">
    <text evidence="3">The sequence shown here is derived from an EMBL/GenBank/DDBJ whole genome shotgun (WGS) entry which is preliminary data.</text>
</comment>
<keyword evidence="4" id="KW-1185">Reference proteome</keyword>
<proteinExistence type="predicted"/>
<name>A0ABU9EA64_9BACT</name>
<evidence type="ECO:0000256" key="1">
    <source>
        <dbReference type="ARBA" id="ARBA00022676"/>
    </source>
</evidence>
<sequence length="353" mass="39255">MTPLLHPERSRRVGIVCLTGIGDVVHGLPLARDLKRDDPSREVVWVAEPAPAEVVRNHPDVDRVVAFRKGAGWAGIRALWSDLAGHRCDLTLNLMRYMKGAIATVATRAPVRLGLPRSKTRDGAHLFNNRALSEGPWQHTQDLFLRFREPLGLPVDAPVEWRIRFTETESHERDRTFAALRDEAPGPLVGLVLATANASKDWPIERYPELARALVGDLGATVLLVGGPSDRERRAAEAIRSAGVPVVDGLGDSVRGMMWRVDGVDLLVSPDTGPLHLAHALETPVVGLFGHTNPWRVGPWRRYHDLVIDRYTDEGEEPDASRYDPRHERMERIAVSDVMEAVERGLDRYGGVR</sequence>